<sequence>MGEPRGPALREAEQAAAPPALRASCGRFSSRRGRIKGGWILPAPERALLPPSEPEAEHRPKGGDTTFGLLFPSPSRLT</sequence>
<gene>
    <name evidence="2" type="ORF">PODLI_1B020363</name>
</gene>
<dbReference type="EMBL" id="OX395133">
    <property type="protein sequence ID" value="CAI5780713.1"/>
    <property type="molecule type" value="Genomic_DNA"/>
</dbReference>
<reference evidence="2" key="1">
    <citation type="submission" date="2022-12" db="EMBL/GenBank/DDBJ databases">
        <authorList>
            <person name="Alioto T."/>
            <person name="Alioto T."/>
            <person name="Gomez Garrido J."/>
        </authorList>
    </citation>
    <scope>NUCLEOTIDE SEQUENCE</scope>
</reference>
<dbReference type="AlphaFoldDB" id="A0AA35PCW9"/>
<name>A0AA35PCW9_9SAUR</name>
<evidence type="ECO:0000313" key="3">
    <source>
        <dbReference type="Proteomes" id="UP001178461"/>
    </source>
</evidence>
<feature type="compositionally biased region" description="Low complexity" evidence="1">
    <location>
        <begin position="14"/>
        <end position="23"/>
    </location>
</feature>
<accession>A0AA35PCW9</accession>
<dbReference type="Proteomes" id="UP001178461">
    <property type="component" value="Chromosome 8"/>
</dbReference>
<feature type="region of interest" description="Disordered" evidence="1">
    <location>
        <begin position="1"/>
        <end position="24"/>
    </location>
</feature>
<proteinExistence type="predicted"/>
<evidence type="ECO:0000256" key="1">
    <source>
        <dbReference type="SAM" id="MobiDB-lite"/>
    </source>
</evidence>
<evidence type="ECO:0000313" key="2">
    <source>
        <dbReference type="EMBL" id="CAI5780713.1"/>
    </source>
</evidence>
<protein>
    <submittedName>
        <fullName evidence="2">Uncharacterized protein</fullName>
    </submittedName>
</protein>
<feature type="region of interest" description="Disordered" evidence="1">
    <location>
        <begin position="44"/>
        <end position="78"/>
    </location>
</feature>
<organism evidence="2 3">
    <name type="scientific">Podarcis lilfordi</name>
    <name type="common">Lilford's wall lizard</name>
    <dbReference type="NCBI Taxonomy" id="74358"/>
    <lineage>
        <taxon>Eukaryota</taxon>
        <taxon>Metazoa</taxon>
        <taxon>Chordata</taxon>
        <taxon>Craniata</taxon>
        <taxon>Vertebrata</taxon>
        <taxon>Euteleostomi</taxon>
        <taxon>Lepidosauria</taxon>
        <taxon>Squamata</taxon>
        <taxon>Bifurcata</taxon>
        <taxon>Unidentata</taxon>
        <taxon>Episquamata</taxon>
        <taxon>Laterata</taxon>
        <taxon>Lacertibaenia</taxon>
        <taxon>Lacertidae</taxon>
        <taxon>Podarcis</taxon>
    </lineage>
</organism>
<keyword evidence="3" id="KW-1185">Reference proteome</keyword>